<proteinExistence type="predicted"/>
<dbReference type="EMBL" id="CALNXI010000082">
    <property type="protein sequence ID" value="CAH3018242.1"/>
    <property type="molecule type" value="Genomic_DNA"/>
</dbReference>
<evidence type="ECO:0000313" key="1">
    <source>
        <dbReference type="EMBL" id="CAH3018242.1"/>
    </source>
</evidence>
<evidence type="ECO:0000313" key="2">
    <source>
        <dbReference type="Proteomes" id="UP001159427"/>
    </source>
</evidence>
<accession>A0ABN8LPB0</accession>
<name>A0ABN8LPB0_9CNID</name>
<sequence>MDQTMMKDVTTTSVAWKTAKNDAATVSLKSTQKPTFEWKQDTLVLKAVPPQDVYARDAANKVQPLLTVGIHVDFAQKFGLLTKDKNDKYQLGPNLDYALPTSTYNDTTLPPRTNQRYQWLGEH</sequence>
<keyword evidence="2" id="KW-1185">Reference proteome</keyword>
<organism evidence="1 2">
    <name type="scientific">Porites evermanni</name>
    <dbReference type="NCBI Taxonomy" id="104178"/>
    <lineage>
        <taxon>Eukaryota</taxon>
        <taxon>Metazoa</taxon>
        <taxon>Cnidaria</taxon>
        <taxon>Anthozoa</taxon>
        <taxon>Hexacorallia</taxon>
        <taxon>Scleractinia</taxon>
        <taxon>Fungiina</taxon>
        <taxon>Poritidae</taxon>
        <taxon>Porites</taxon>
    </lineage>
</organism>
<comment type="caution">
    <text evidence="1">The sequence shown here is derived from an EMBL/GenBank/DDBJ whole genome shotgun (WGS) entry which is preliminary data.</text>
</comment>
<protein>
    <submittedName>
        <fullName evidence="1">Uncharacterized protein</fullName>
    </submittedName>
</protein>
<gene>
    <name evidence="1" type="ORF">PEVE_00042179</name>
</gene>
<dbReference type="Proteomes" id="UP001159427">
    <property type="component" value="Unassembled WGS sequence"/>
</dbReference>
<reference evidence="1 2" key="1">
    <citation type="submission" date="2022-05" db="EMBL/GenBank/DDBJ databases">
        <authorList>
            <consortium name="Genoscope - CEA"/>
            <person name="William W."/>
        </authorList>
    </citation>
    <scope>NUCLEOTIDE SEQUENCE [LARGE SCALE GENOMIC DNA]</scope>
</reference>